<dbReference type="EMBL" id="KB644411">
    <property type="protein sequence ID" value="EPS29159.1"/>
    <property type="molecule type" value="Genomic_DNA"/>
</dbReference>
<gene>
    <name evidence="1" type="ORF">PDE_04108</name>
</gene>
<organism evidence="1 2">
    <name type="scientific">Penicillium oxalicum (strain 114-2 / CGMCC 5302)</name>
    <name type="common">Penicillium decumbens</name>
    <dbReference type="NCBI Taxonomy" id="933388"/>
    <lineage>
        <taxon>Eukaryota</taxon>
        <taxon>Fungi</taxon>
        <taxon>Dikarya</taxon>
        <taxon>Ascomycota</taxon>
        <taxon>Pezizomycotina</taxon>
        <taxon>Eurotiomycetes</taxon>
        <taxon>Eurotiomycetidae</taxon>
        <taxon>Eurotiales</taxon>
        <taxon>Aspergillaceae</taxon>
        <taxon>Penicillium</taxon>
    </lineage>
</organism>
<accession>S7ZFV7</accession>
<name>S7ZFV7_PENO1</name>
<dbReference type="OrthoDB" id="4424523at2759"/>
<reference evidence="1 2" key="1">
    <citation type="journal article" date="2013" name="PLoS ONE">
        <title>Genomic and secretomic analyses reveal unique features of the lignocellulolytic enzyme system of Penicillium decumbens.</title>
        <authorList>
            <person name="Liu G."/>
            <person name="Zhang L."/>
            <person name="Wei X."/>
            <person name="Zou G."/>
            <person name="Qin Y."/>
            <person name="Ma L."/>
            <person name="Li J."/>
            <person name="Zheng H."/>
            <person name="Wang S."/>
            <person name="Wang C."/>
            <person name="Xun L."/>
            <person name="Zhao G.-P."/>
            <person name="Zhou Z."/>
            <person name="Qu Y."/>
        </authorList>
    </citation>
    <scope>NUCLEOTIDE SEQUENCE [LARGE SCALE GENOMIC DNA]</scope>
    <source>
        <strain evidence="2">114-2 / CGMCC 5302</strain>
    </source>
</reference>
<dbReference type="AlphaFoldDB" id="S7ZFV7"/>
<dbReference type="eggNOG" id="ENOG502RQ5Z">
    <property type="taxonomic scope" value="Eukaryota"/>
</dbReference>
<evidence type="ECO:0000313" key="1">
    <source>
        <dbReference type="EMBL" id="EPS29159.1"/>
    </source>
</evidence>
<keyword evidence="2" id="KW-1185">Reference proteome</keyword>
<dbReference type="PhylomeDB" id="S7ZFV7"/>
<sequence>MPELQSVAPHHLNWGYIIYRTIYSAESDTLFPEAIRYIEASIKRDFLSDNCWPNTTAEEIRQTCAKYQSTIIEDPILFSNASFDTIRAHFENWWRICMVIDEECLQTLKSITAETLEKDDPEHSDSKVRYIKVIEAFPEIDRYDTFPGWMRCWTVALWDLWSNMEDGEPMRIQFNRIDESDKGIYCG</sequence>
<evidence type="ECO:0000313" key="2">
    <source>
        <dbReference type="Proteomes" id="UP000019376"/>
    </source>
</evidence>
<proteinExistence type="predicted"/>
<dbReference type="Proteomes" id="UP000019376">
    <property type="component" value="Unassembled WGS sequence"/>
</dbReference>
<protein>
    <submittedName>
        <fullName evidence="1">Uncharacterized protein</fullName>
    </submittedName>
</protein>
<dbReference type="STRING" id="933388.S7ZFV7"/>
<dbReference type="HOGENOM" id="CLU_076410_1_0_1"/>